<sequence>MYVEAVMVCEESKSHAPSLSSHVFRSYRNINQQSLQKFATCLQHIAQLLECPVCLEFFVRKHVSKGLYETKSTLKKKKNHFKPPRQDLGLLGITTEPTVGMLIQSHGN</sequence>
<proteinExistence type="predicted"/>
<protein>
    <submittedName>
        <fullName evidence="1">Uncharacterized protein</fullName>
    </submittedName>
</protein>
<dbReference type="STRING" id="7395.A0A1A9UZW1"/>
<evidence type="ECO:0000313" key="1">
    <source>
        <dbReference type="EnsemblMetazoa" id="GAUT021192-PA"/>
    </source>
</evidence>
<reference evidence="1" key="1">
    <citation type="submission" date="2020-05" db="UniProtKB">
        <authorList>
            <consortium name="EnsemblMetazoa"/>
        </authorList>
    </citation>
    <scope>IDENTIFICATION</scope>
    <source>
        <strain evidence="1">TTRI</strain>
    </source>
</reference>
<organism evidence="1 2">
    <name type="scientific">Glossina austeni</name>
    <name type="common">Savannah tsetse fly</name>
    <dbReference type="NCBI Taxonomy" id="7395"/>
    <lineage>
        <taxon>Eukaryota</taxon>
        <taxon>Metazoa</taxon>
        <taxon>Ecdysozoa</taxon>
        <taxon>Arthropoda</taxon>
        <taxon>Hexapoda</taxon>
        <taxon>Insecta</taxon>
        <taxon>Pterygota</taxon>
        <taxon>Neoptera</taxon>
        <taxon>Endopterygota</taxon>
        <taxon>Diptera</taxon>
        <taxon>Brachycera</taxon>
        <taxon>Muscomorpha</taxon>
        <taxon>Hippoboscoidea</taxon>
        <taxon>Glossinidae</taxon>
        <taxon>Glossina</taxon>
    </lineage>
</organism>
<dbReference type="AlphaFoldDB" id="A0A1A9UZW1"/>
<accession>A0A1A9UZW1</accession>
<dbReference type="EnsemblMetazoa" id="GAUT021192-RA">
    <property type="protein sequence ID" value="GAUT021192-PA"/>
    <property type="gene ID" value="GAUT021192"/>
</dbReference>
<dbReference type="Proteomes" id="UP000078200">
    <property type="component" value="Unassembled WGS sequence"/>
</dbReference>
<evidence type="ECO:0000313" key="2">
    <source>
        <dbReference type="Proteomes" id="UP000078200"/>
    </source>
</evidence>
<dbReference type="VEuPathDB" id="VectorBase:GAUT021192"/>
<keyword evidence="2" id="KW-1185">Reference proteome</keyword>
<name>A0A1A9UZW1_GLOAU</name>